<dbReference type="AlphaFoldDB" id="A0A9P0HTN5"/>
<evidence type="ECO:0000256" key="6">
    <source>
        <dbReference type="ARBA" id="ARBA00023180"/>
    </source>
</evidence>
<dbReference type="SUPFAM" id="SSF47473">
    <property type="entry name" value="EF-hand"/>
    <property type="match status" value="1"/>
</dbReference>
<evidence type="ECO:0000313" key="10">
    <source>
        <dbReference type="Proteomes" id="UP001152798"/>
    </source>
</evidence>
<evidence type="ECO:0000256" key="5">
    <source>
        <dbReference type="ARBA" id="ARBA00023157"/>
    </source>
</evidence>
<dbReference type="PANTHER" id="PTHR13866">
    <property type="entry name" value="SPARC OSTEONECTIN"/>
    <property type="match status" value="1"/>
</dbReference>
<dbReference type="InterPro" id="IPR011992">
    <property type="entry name" value="EF-hand-dom_pair"/>
</dbReference>
<dbReference type="PROSITE" id="PS00018">
    <property type="entry name" value="EF_HAND_1"/>
    <property type="match status" value="1"/>
</dbReference>
<accession>A0A9P0HTN5</accession>
<feature type="signal peptide" evidence="7">
    <location>
        <begin position="1"/>
        <end position="21"/>
    </location>
</feature>
<dbReference type="InterPro" id="IPR036058">
    <property type="entry name" value="Kazal_dom_sf"/>
</dbReference>
<evidence type="ECO:0000256" key="2">
    <source>
        <dbReference type="ARBA" id="ARBA00022525"/>
    </source>
</evidence>
<comment type="subcellular location">
    <subcellularLocation>
        <location evidence="1">Secreted</location>
    </subcellularLocation>
</comment>
<dbReference type="InterPro" id="IPR019577">
    <property type="entry name" value="SPARC/Testican_Ca-bd-dom"/>
</dbReference>
<name>A0A9P0HTN5_NEZVI</name>
<dbReference type="PANTHER" id="PTHR13866:SF14">
    <property type="entry name" value="BM-40"/>
    <property type="match status" value="1"/>
</dbReference>
<feature type="chain" id="PRO_5040446110" description="Kazal-like domain-containing protein" evidence="7">
    <location>
        <begin position="22"/>
        <end position="282"/>
    </location>
</feature>
<dbReference type="InterPro" id="IPR018247">
    <property type="entry name" value="EF_Hand_1_Ca_BS"/>
</dbReference>
<keyword evidence="10" id="KW-1185">Reference proteome</keyword>
<dbReference type="InterPro" id="IPR002350">
    <property type="entry name" value="Kazal_dom"/>
</dbReference>
<keyword evidence="2" id="KW-0964">Secreted</keyword>
<organism evidence="9 10">
    <name type="scientific">Nezara viridula</name>
    <name type="common">Southern green stink bug</name>
    <name type="synonym">Cimex viridulus</name>
    <dbReference type="NCBI Taxonomy" id="85310"/>
    <lineage>
        <taxon>Eukaryota</taxon>
        <taxon>Metazoa</taxon>
        <taxon>Ecdysozoa</taxon>
        <taxon>Arthropoda</taxon>
        <taxon>Hexapoda</taxon>
        <taxon>Insecta</taxon>
        <taxon>Pterygota</taxon>
        <taxon>Neoptera</taxon>
        <taxon>Paraneoptera</taxon>
        <taxon>Hemiptera</taxon>
        <taxon>Heteroptera</taxon>
        <taxon>Panheteroptera</taxon>
        <taxon>Pentatomomorpha</taxon>
        <taxon>Pentatomoidea</taxon>
        <taxon>Pentatomidae</taxon>
        <taxon>Pentatominae</taxon>
        <taxon>Nezara</taxon>
    </lineage>
</organism>
<evidence type="ECO:0000313" key="9">
    <source>
        <dbReference type="EMBL" id="CAH1407585.1"/>
    </source>
</evidence>
<dbReference type="Gene3D" id="1.10.238.10">
    <property type="entry name" value="EF-hand"/>
    <property type="match status" value="1"/>
</dbReference>
<dbReference type="GO" id="GO:0050840">
    <property type="term" value="F:extracellular matrix binding"/>
    <property type="evidence" value="ECO:0007669"/>
    <property type="project" value="TreeGrafter"/>
</dbReference>
<dbReference type="GO" id="GO:0005615">
    <property type="term" value="C:extracellular space"/>
    <property type="evidence" value="ECO:0007669"/>
    <property type="project" value="InterPro"/>
</dbReference>
<keyword evidence="5" id="KW-1015">Disulfide bond</keyword>
<sequence>MKKLFLWLFLAALLLVLPAEAKRKTKKYNKEHKYNSEIVHPVLGQNQPLVEEEDPDVLEAVDPCEGKCRSGQVCQLSEGVAMCVCIPSCPEEADPRRKVCSNLNITYDSDCAIHQMRCWCRSSDRKCVGDKEKLSHIHIDYYGECRQHDECTENQMADFPRRMRDWLFNIMRDSADREELSPHYLRMEREAETNLTKRWVNAAIWKFCDLDTSNDRTISRHEVFPIRAPLIALEHCIAPFLDKCDADGNHRITMQEWASCLEIKEDEIEDQCDIVRDENDEE</sequence>
<evidence type="ECO:0000259" key="8">
    <source>
        <dbReference type="PROSITE" id="PS51465"/>
    </source>
</evidence>
<dbReference type="PROSITE" id="PS00613">
    <property type="entry name" value="OSTEONECTIN_2"/>
    <property type="match status" value="1"/>
</dbReference>
<dbReference type="Pfam" id="PF10591">
    <property type="entry name" value="SPARC_Ca_bdg"/>
    <property type="match status" value="1"/>
</dbReference>
<keyword evidence="3 7" id="KW-0732">Signal</keyword>
<dbReference type="PROSITE" id="PS51465">
    <property type="entry name" value="KAZAL_2"/>
    <property type="match status" value="1"/>
</dbReference>
<reference evidence="9" key="1">
    <citation type="submission" date="2022-01" db="EMBL/GenBank/DDBJ databases">
        <authorList>
            <person name="King R."/>
        </authorList>
    </citation>
    <scope>NUCLEOTIDE SEQUENCE</scope>
</reference>
<dbReference type="OrthoDB" id="9972865at2759"/>
<keyword evidence="6" id="KW-0325">Glycoprotein</keyword>
<dbReference type="GO" id="GO:0005509">
    <property type="term" value="F:calcium ion binding"/>
    <property type="evidence" value="ECO:0007669"/>
    <property type="project" value="InterPro"/>
</dbReference>
<evidence type="ECO:0000256" key="3">
    <source>
        <dbReference type="ARBA" id="ARBA00022729"/>
    </source>
</evidence>
<evidence type="ECO:0000256" key="1">
    <source>
        <dbReference type="ARBA" id="ARBA00004613"/>
    </source>
</evidence>
<dbReference type="SUPFAM" id="SSF100895">
    <property type="entry name" value="Kazal-type serine protease inhibitors"/>
    <property type="match status" value="1"/>
</dbReference>
<dbReference type="EMBL" id="OV725083">
    <property type="protein sequence ID" value="CAH1407585.1"/>
    <property type="molecule type" value="Genomic_DNA"/>
</dbReference>
<proteinExistence type="predicted"/>
<dbReference type="InterPro" id="IPR001999">
    <property type="entry name" value="Osteonectin_CS"/>
</dbReference>
<keyword evidence="4" id="KW-0106">Calcium</keyword>
<feature type="domain" description="Kazal-like" evidence="8">
    <location>
        <begin position="84"/>
        <end position="147"/>
    </location>
</feature>
<dbReference type="Proteomes" id="UP001152798">
    <property type="component" value="Chromosome 7"/>
</dbReference>
<protein>
    <recommendedName>
        <fullName evidence="8">Kazal-like domain-containing protein</fullName>
    </recommendedName>
</protein>
<gene>
    <name evidence="9" type="ORF">NEZAVI_LOCUS15271</name>
</gene>
<evidence type="ECO:0000256" key="4">
    <source>
        <dbReference type="ARBA" id="ARBA00022837"/>
    </source>
</evidence>
<dbReference type="GO" id="GO:0005518">
    <property type="term" value="F:collagen binding"/>
    <property type="evidence" value="ECO:0007669"/>
    <property type="project" value="TreeGrafter"/>
</dbReference>
<evidence type="ECO:0000256" key="7">
    <source>
        <dbReference type="SAM" id="SignalP"/>
    </source>
</evidence>
<dbReference type="Gene3D" id="3.30.60.30">
    <property type="match status" value="1"/>
</dbReference>